<evidence type="ECO:0000256" key="4">
    <source>
        <dbReference type="ARBA" id="ARBA00022723"/>
    </source>
</evidence>
<sequence length="95" mass="10723">MRRDARRTLVAYDIPDDRRRLRIGNALAAYGDRVQYSVFLVDIGPVKLARLIRQLESLMTDDDSILIGDLGPVDGGDSRCTFLGRRSGIKRDFVI</sequence>
<comment type="similarity">
    <text evidence="2 9">Belongs to the CRISPR-associated endoribonuclease Cas2 protein family.</text>
</comment>
<keyword evidence="6 9" id="KW-0378">Hydrolase</keyword>
<evidence type="ECO:0000313" key="10">
    <source>
        <dbReference type="EMBL" id="GAA1743169.1"/>
    </source>
</evidence>
<evidence type="ECO:0000256" key="9">
    <source>
        <dbReference type="HAMAP-Rule" id="MF_01471"/>
    </source>
</evidence>
<dbReference type="InterPro" id="IPR019199">
    <property type="entry name" value="Virulence_VapD/CRISPR_Cas2"/>
</dbReference>
<accession>A0ABN2JYC1</accession>
<comment type="cofactor">
    <cofactor evidence="1 9">
        <name>Mg(2+)</name>
        <dbReference type="ChEBI" id="CHEBI:18420"/>
    </cofactor>
</comment>
<evidence type="ECO:0000313" key="11">
    <source>
        <dbReference type="Proteomes" id="UP001501475"/>
    </source>
</evidence>
<comment type="caution">
    <text evidence="10">The sequence shown here is derived from an EMBL/GenBank/DDBJ whole genome shotgun (WGS) entry which is preliminary data.</text>
</comment>
<evidence type="ECO:0000256" key="1">
    <source>
        <dbReference type="ARBA" id="ARBA00001946"/>
    </source>
</evidence>
<reference evidence="10 11" key="1">
    <citation type="journal article" date="2019" name="Int. J. Syst. Evol. Microbiol.">
        <title>The Global Catalogue of Microorganisms (GCM) 10K type strain sequencing project: providing services to taxonomists for standard genome sequencing and annotation.</title>
        <authorList>
            <consortium name="The Broad Institute Genomics Platform"/>
            <consortium name="The Broad Institute Genome Sequencing Center for Infectious Disease"/>
            <person name="Wu L."/>
            <person name="Ma J."/>
        </authorList>
    </citation>
    <scope>NUCLEOTIDE SEQUENCE [LARGE SCALE GENOMIC DNA]</scope>
    <source>
        <strain evidence="10 11">JCM 15591</strain>
    </source>
</reference>
<keyword evidence="8 9" id="KW-0051">Antiviral defense</keyword>
<dbReference type="Pfam" id="PF09827">
    <property type="entry name" value="CRISPR_Cas2"/>
    <property type="match status" value="1"/>
</dbReference>
<dbReference type="InterPro" id="IPR021127">
    <property type="entry name" value="CRISPR_associated_Cas2"/>
</dbReference>
<keyword evidence="5 9" id="KW-0255">Endonuclease</keyword>
<comment type="function">
    <text evidence="9">CRISPR (clustered regularly interspaced short palindromic repeat), is an adaptive immune system that provides protection against mobile genetic elements (viruses, transposable elements and conjugative plasmids). CRISPR clusters contain sequences complementary to antecedent mobile elements and target invading nucleic acids. CRISPR clusters are transcribed and processed into CRISPR RNA (crRNA). Functions as a ssRNA-specific endoribonuclease. Involved in the integration of spacer DNA into the CRISPR cassette.</text>
</comment>
<keyword evidence="4 9" id="KW-0479">Metal-binding</keyword>
<evidence type="ECO:0000256" key="7">
    <source>
        <dbReference type="ARBA" id="ARBA00022842"/>
    </source>
</evidence>
<dbReference type="CDD" id="cd09725">
    <property type="entry name" value="Cas2_I_II_III"/>
    <property type="match status" value="1"/>
</dbReference>
<keyword evidence="7 9" id="KW-0460">Magnesium</keyword>
<dbReference type="PANTHER" id="PTHR34405">
    <property type="entry name" value="CRISPR-ASSOCIATED ENDORIBONUCLEASE CAS2"/>
    <property type="match status" value="1"/>
</dbReference>
<dbReference type="SUPFAM" id="SSF143430">
    <property type="entry name" value="TTP0101/SSO1404-like"/>
    <property type="match status" value="1"/>
</dbReference>
<dbReference type="Gene3D" id="3.30.70.240">
    <property type="match status" value="1"/>
</dbReference>
<dbReference type="EC" id="3.1.-.-" evidence="9"/>
<evidence type="ECO:0000256" key="5">
    <source>
        <dbReference type="ARBA" id="ARBA00022759"/>
    </source>
</evidence>
<protein>
    <recommendedName>
        <fullName evidence="9">CRISPR-associated endoribonuclease Cas2</fullName>
        <ecNumber evidence="9">3.1.-.-</ecNumber>
    </recommendedName>
</protein>
<dbReference type="Proteomes" id="UP001501475">
    <property type="component" value="Unassembled WGS sequence"/>
</dbReference>
<evidence type="ECO:0000256" key="2">
    <source>
        <dbReference type="ARBA" id="ARBA00009959"/>
    </source>
</evidence>
<dbReference type="PANTHER" id="PTHR34405:SF3">
    <property type="entry name" value="CRISPR-ASSOCIATED ENDORIBONUCLEASE CAS2 3"/>
    <property type="match status" value="1"/>
</dbReference>
<name>A0ABN2JYC1_9MICO</name>
<dbReference type="EMBL" id="BAAAPN010000001">
    <property type="protein sequence ID" value="GAA1743169.1"/>
    <property type="molecule type" value="Genomic_DNA"/>
</dbReference>
<gene>
    <name evidence="9" type="primary">cas2</name>
    <name evidence="10" type="ORF">GCM10009810_00030</name>
</gene>
<proteinExistence type="inferred from homology"/>
<evidence type="ECO:0000256" key="6">
    <source>
        <dbReference type="ARBA" id="ARBA00022801"/>
    </source>
</evidence>
<evidence type="ECO:0000256" key="8">
    <source>
        <dbReference type="ARBA" id="ARBA00023118"/>
    </source>
</evidence>
<comment type="subunit">
    <text evidence="9">Homodimer, forms a heterotetramer with a Cas1 homodimer.</text>
</comment>
<evidence type="ECO:0000256" key="3">
    <source>
        <dbReference type="ARBA" id="ARBA00022722"/>
    </source>
</evidence>
<dbReference type="NCBIfam" id="TIGR01573">
    <property type="entry name" value="cas2"/>
    <property type="match status" value="1"/>
</dbReference>
<keyword evidence="3 9" id="KW-0540">Nuclease</keyword>
<organism evidence="10 11">
    <name type="scientific">Nostocoides vanveenii</name>
    <dbReference type="NCBI Taxonomy" id="330835"/>
    <lineage>
        <taxon>Bacteria</taxon>
        <taxon>Bacillati</taxon>
        <taxon>Actinomycetota</taxon>
        <taxon>Actinomycetes</taxon>
        <taxon>Micrococcales</taxon>
        <taxon>Intrasporangiaceae</taxon>
        <taxon>Nostocoides</taxon>
    </lineage>
</organism>
<dbReference type="HAMAP" id="MF_01471">
    <property type="entry name" value="Cas2"/>
    <property type="match status" value="1"/>
</dbReference>
<feature type="binding site" evidence="9">
    <location>
        <position position="13"/>
    </location>
    <ligand>
        <name>Mg(2+)</name>
        <dbReference type="ChEBI" id="CHEBI:18420"/>
        <note>catalytic</note>
    </ligand>
</feature>
<keyword evidence="11" id="KW-1185">Reference proteome</keyword>
<dbReference type="RefSeq" id="WP_344060277.1">
    <property type="nucleotide sequence ID" value="NZ_BAAAPN010000001.1"/>
</dbReference>